<dbReference type="EMBL" id="CP121196">
    <property type="protein sequence ID" value="XBH18824.1"/>
    <property type="molecule type" value="Genomic_DNA"/>
</dbReference>
<feature type="signal peptide" evidence="6">
    <location>
        <begin position="1"/>
        <end position="28"/>
    </location>
</feature>
<keyword evidence="3 4" id="KW-0408">Iron</keyword>
<dbReference type="GO" id="GO:0020037">
    <property type="term" value="F:heme binding"/>
    <property type="evidence" value="ECO:0007669"/>
    <property type="project" value="InterPro"/>
</dbReference>
<feature type="domain" description="Cytochrome c" evidence="7">
    <location>
        <begin position="52"/>
        <end position="107"/>
    </location>
</feature>
<keyword evidence="1 4" id="KW-0349">Heme</keyword>
<sequence length="107" mass="11739">MKMIAFSRRFCVAMVGTLGLIAALPALSASKFQPLDSQPRAKQSDHKNAGVANSGDGEKKFKQNCSRCHEAPQNLSPSISGTVLRHMRVRASLSQQDERDILKFLNP</sequence>
<reference evidence="8" key="1">
    <citation type="submission" date="2023-03" db="EMBL/GenBank/DDBJ databases">
        <title>Edaphobacter sp.</title>
        <authorList>
            <person name="Huber K.J."/>
            <person name="Papendorf J."/>
            <person name="Pilke C."/>
            <person name="Bunk B."/>
            <person name="Sproeer C."/>
            <person name="Pester M."/>
        </authorList>
    </citation>
    <scope>NUCLEOTIDE SEQUENCE</scope>
    <source>
        <strain evidence="8">DSM 110680</strain>
    </source>
</reference>
<gene>
    <name evidence="8" type="ORF">P8935_05790</name>
</gene>
<feature type="region of interest" description="Disordered" evidence="5">
    <location>
        <begin position="34"/>
        <end position="81"/>
    </location>
</feature>
<evidence type="ECO:0000256" key="4">
    <source>
        <dbReference type="PROSITE-ProRule" id="PRU00433"/>
    </source>
</evidence>
<dbReference type="AlphaFoldDB" id="A0AAU7DMA8"/>
<evidence type="ECO:0000256" key="2">
    <source>
        <dbReference type="ARBA" id="ARBA00022723"/>
    </source>
</evidence>
<dbReference type="RefSeq" id="WP_348264042.1">
    <property type="nucleotide sequence ID" value="NZ_CP121196.1"/>
</dbReference>
<dbReference type="InterPro" id="IPR009056">
    <property type="entry name" value="Cyt_c-like_dom"/>
</dbReference>
<evidence type="ECO:0000256" key="5">
    <source>
        <dbReference type="SAM" id="MobiDB-lite"/>
    </source>
</evidence>
<evidence type="ECO:0000256" key="3">
    <source>
        <dbReference type="ARBA" id="ARBA00023004"/>
    </source>
</evidence>
<dbReference type="GO" id="GO:0009055">
    <property type="term" value="F:electron transfer activity"/>
    <property type="evidence" value="ECO:0007669"/>
    <property type="project" value="InterPro"/>
</dbReference>
<organism evidence="8">
    <name type="scientific">Telmatobacter sp. DSM 110680</name>
    <dbReference type="NCBI Taxonomy" id="3036704"/>
    <lineage>
        <taxon>Bacteria</taxon>
        <taxon>Pseudomonadati</taxon>
        <taxon>Acidobacteriota</taxon>
        <taxon>Terriglobia</taxon>
        <taxon>Terriglobales</taxon>
        <taxon>Acidobacteriaceae</taxon>
        <taxon>Telmatobacter</taxon>
    </lineage>
</organism>
<evidence type="ECO:0000313" key="8">
    <source>
        <dbReference type="EMBL" id="XBH18824.1"/>
    </source>
</evidence>
<evidence type="ECO:0000256" key="6">
    <source>
        <dbReference type="SAM" id="SignalP"/>
    </source>
</evidence>
<name>A0AAU7DMA8_9BACT</name>
<dbReference type="GO" id="GO:0046872">
    <property type="term" value="F:metal ion binding"/>
    <property type="evidence" value="ECO:0007669"/>
    <property type="project" value="UniProtKB-KW"/>
</dbReference>
<evidence type="ECO:0000256" key="1">
    <source>
        <dbReference type="ARBA" id="ARBA00022617"/>
    </source>
</evidence>
<dbReference type="InterPro" id="IPR036909">
    <property type="entry name" value="Cyt_c-like_dom_sf"/>
</dbReference>
<protein>
    <recommendedName>
        <fullName evidence="7">Cytochrome c domain-containing protein</fullName>
    </recommendedName>
</protein>
<keyword evidence="6" id="KW-0732">Signal</keyword>
<proteinExistence type="predicted"/>
<evidence type="ECO:0000259" key="7">
    <source>
        <dbReference type="PROSITE" id="PS51007"/>
    </source>
</evidence>
<accession>A0AAU7DMA8</accession>
<feature type="chain" id="PRO_5043481713" description="Cytochrome c domain-containing protein" evidence="6">
    <location>
        <begin position="29"/>
        <end position="107"/>
    </location>
</feature>
<dbReference type="SUPFAM" id="SSF46626">
    <property type="entry name" value="Cytochrome c"/>
    <property type="match status" value="1"/>
</dbReference>
<dbReference type="PROSITE" id="PS51007">
    <property type="entry name" value="CYTC"/>
    <property type="match status" value="1"/>
</dbReference>
<keyword evidence="2 4" id="KW-0479">Metal-binding</keyword>